<dbReference type="GO" id="GO:0006265">
    <property type="term" value="P:DNA topological change"/>
    <property type="evidence" value="ECO:0007669"/>
    <property type="project" value="InterPro"/>
</dbReference>
<dbReference type="GO" id="GO:0003918">
    <property type="term" value="F:DNA topoisomerase type II (double strand cut, ATP-hydrolyzing) activity"/>
    <property type="evidence" value="ECO:0007669"/>
    <property type="project" value="InterPro"/>
</dbReference>
<reference evidence="2" key="1">
    <citation type="submission" date="2013-08" db="EMBL/GenBank/DDBJ databases">
        <authorList>
            <person name="Mendez C."/>
            <person name="Richter M."/>
            <person name="Ferrer M."/>
            <person name="Sanchez J."/>
        </authorList>
    </citation>
    <scope>NUCLEOTIDE SEQUENCE</scope>
</reference>
<evidence type="ECO:0000313" key="2">
    <source>
        <dbReference type="EMBL" id="EQD46773.1"/>
    </source>
</evidence>
<gene>
    <name evidence="2" type="ORF">B2A_08746</name>
</gene>
<organism evidence="2">
    <name type="scientific">mine drainage metagenome</name>
    <dbReference type="NCBI Taxonomy" id="410659"/>
    <lineage>
        <taxon>unclassified sequences</taxon>
        <taxon>metagenomes</taxon>
        <taxon>ecological metagenomes</taxon>
    </lineage>
</organism>
<feature type="domain" description="Spo11/DNA topoisomerase VI subunit A N-terminal" evidence="1">
    <location>
        <begin position="68"/>
        <end position="125"/>
    </location>
</feature>
<name>T0ZQ42_9ZZZZ</name>
<dbReference type="InterPro" id="IPR036388">
    <property type="entry name" value="WH-like_DNA-bd_sf"/>
</dbReference>
<dbReference type="InterPro" id="IPR036078">
    <property type="entry name" value="Spo11/TopoVI_A_sf"/>
</dbReference>
<dbReference type="AlphaFoldDB" id="T0ZQ42"/>
<dbReference type="SUPFAM" id="SSF56726">
    <property type="entry name" value="DNA topoisomerase IV, alpha subunit"/>
    <property type="match status" value="1"/>
</dbReference>
<reference evidence="2" key="2">
    <citation type="journal article" date="2014" name="ISME J.">
        <title>Microbial stratification in low pH oxic and suboxic macroscopic growths along an acid mine drainage.</title>
        <authorList>
            <person name="Mendez-Garcia C."/>
            <person name="Mesa V."/>
            <person name="Sprenger R.R."/>
            <person name="Richter M."/>
            <person name="Diez M.S."/>
            <person name="Solano J."/>
            <person name="Bargiela R."/>
            <person name="Golyshina O.V."/>
            <person name="Manteca A."/>
            <person name="Ramos J.L."/>
            <person name="Gallego J.R."/>
            <person name="Llorente I."/>
            <person name="Martins Dos Santos V.A."/>
            <person name="Jensen O.N."/>
            <person name="Pelaez A.I."/>
            <person name="Sanchez J."/>
            <person name="Ferrer M."/>
        </authorList>
    </citation>
    <scope>NUCLEOTIDE SEQUENCE</scope>
</reference>
<protein>
    <submittedName>
        <fullName evidence="2">Type II DNA topoisomerase VI, subunit A (Top6A)</fullName>
    </submittedName>
</protein>
<dbReference type="GO" id="GO:0005524">
    <property type="term" value="F:ATP binding"/>
    <property type="evidence" value="ECO:0007669"/>
    <property type="project" value="InterPro"/>
</dbReference>
<dbReference type="Pfam" id="PF04406">
    <property type="entry name" value="TP6A_N"/>
    <property type="match status" value="1"/>
</dbReference>
<comment type="caution">
    <text evidence="2">The sequence shown here is derived from an EMBL/GenBank/DDBJ whole genome shotgun (WGS) entry which is preliminary data.</text>
</comment>
<dbReference type="EMBL" id="AUZZ01006305">
    <property type="protein sequence ID" value="EQD46773.1"/>
    <property type="molecule type" value="Genomic_DNA"/>
</dbReference>
<proteinExistence type="predicted"/>
<keyword evidence="2" id="KW-0413">Isomerase</keyword>
<dbReference type="GO" id="GO:0005694">
    <property type="term" value="C:chromosome"/>
    <property type="evidence" value="ECO:0007669"/>
    <property type="project" value="InterPro"/>
</dbReference>
<dbReference type="GO" id="GO:0003677">
    <property type="term" value="F:DNA binding"/>
    <property type="evidence" value="ECO:0007669"/>
    <property type="project" value="InterPro"/>
</dbReference>
<sequence>MSEKVQDSKGKLESLAGGIIRDIKSGRNPKFITLARKRSNIVYDSKVGYLKLGKSREERDFINVAQSKRFMQTIAIAAKCHKFVSENLHTTIRGLFYQLKYSLGEDVDENIFNEQSESNPLIEDL</sequence>
<dbReference type="PRINTS" id="PR01552">
    <property type="entry name" value="TPISMRASE6A"/>
</dbReference>
<evidence type="ECO:0000259" key="1">
    <source>
        <dbReference type="Pfam" id="PF04406"/>
    </source>
</evidence>
<dbReference type="PROSITE" id="PS52041">
    <property type="entry name" value="TOPO_IIB"/>
    <property type="match status" value="1"/>
</dbReference>
<dbReference type="Gene3D" id="1.10.10.10">
    <property type="entry name" value="Winged helix-like DNA-binding domain superfamily/Winged helix DNA-binding domain"/>
    <property type="match status" value="1"/>
</dbReference>
<dbReference type="InterPro" id="IPR013049">
    <property type="entry name" value="Spo11/TopoVI_A_N"/>
</dbReference>
<accession>T0ZQ42</accession>
<feature type="non-terminal residue" evidence="2">
    <location>
        <position position="125"/>
    </location>
</feature>
<dbReference type="InterPro" id="IPR004085">
    <property type="entry name" value="TopoVI_A"/>
</dbReference>